<protein>
    <submittedName>
        <fullName evidence="1">Uncharacterized protein</fullName>
    </submittedName>
</protein>
<proteinExistence type="predicted"/>
<organism evidence="1 2">
    <name type="scientific">Blepharisma stoltei</name>
    <dbReference type="NCBI Taxonomy" id="1481888"/>
    <lineage>
        <taxon>Eukaryota</taxon>
        <taxon>Sar</taxon>
        <taxon>Alveolata</taxon>
        <taxon>Ciliophora</taxon>
        <taxon>Postciliodesmatophora</taxon>
        <taxon>Heterotrichea</taxon>
        <taxon>Heterotrichida</taxon>
        <taxon>Blepharismidae</taxon>
        <taxon>Blepharisma</taxon>
    </lineage>
</organism>
<dbReference type="EMBL" id="CAJZBQ010000017">
    <property type="protein sequence ID" value="CAG9317134.1"/>
    <property type="molecule type" value="Genomic_DNA"/>
</dbReference>
<name>A0AAU9ISW3_9CILI</name>
<evidence type="ECO:0000313" key="1">
    <source>
        <dbReference type="EMBL" id="CAG9317134.1"/>
    </source>
</evidence>
<comment type="caution">
    <text evidence="1">The sequence shown here is derived from an EMBL/GenBank/DDBJ whole genome shotgun (WGS) entry which is preliminary data.</text>
</comment>
<evidence type="ECO:0000313" key="2">
    <source>
        <dbReference type="Proteomes" id="UP001162131"/>
    </source>
</evidence>
<reference evidence="1" key="1">
    <citation type="submission" date="2021-09" db="EMBL/GenBank/DDBJ databases">
        <authorList>
            <consortium name="AG Swart"/>
            <person name="Singh M."/>
            <person name="Singh A."/>
            <person name="Seah K."/>
            <person name="Emmerich C."/>
        </authorList>
    </citation>
    <scope>NUCLEOTIDE SEQUENCE</scope>
    <source>
        <strain evidence="1">ATCC30299</strain>
    </source>
</reference>
<gene>
    <name evidence="1" type="ORF">BSTOLATCC_MIC17770</name>
</gene>
<sequence length="149" mass="17486">MLLEREKRQTVAERRAEEMVLGINEAWKYMTSIKKRSNRAISFQPEDKRSVIEWWRKMYNGPEIGELMLAESSNNNTITREEILKEISWIKNGKANGPDGISGELIKYGSDELKRENCRSFDEDVGRWGNTKTYEVSKCDFTAKKRRRC</sequence>
<dbReference type="Proteomes" id="UP001162131">
    <property type="component" value="Unassembled WGS sequence"/>
</dbReference>
<keyword evidence="2" id="KW-1185">Reference proteome</keyword>
<accession>A0AAU9ISW3</accession>
<dbReference type="AlphaFoldDB" id="A0AAU9ISW3"/>